<feature type="domain" description="Orn/Lys/Arg decarboxylase C-terminal" evidence="9">
    <location>
        <begin position="656"/>
        <end position="783"/>
    </location>
</feature>
<dbReference type="HOGENOM" id="CLU_014292_3_0_6"/>
<dbReference type="PANTHER" id="PTHR45229">
    <property type="entry name" value="CONSTITUTIVE ORNITHINE DECARBOXYLASE"/>
    <property type="match status" value="1"/>
</dbReference>
<dbReference type="Gene3D" id="3.90.1150.10">
    <property type="entry name" value="Aspartate Aminotransferase, domain 1"/>
    <property type="match status" value="1"/>
</dbReference>
<dbReference type="Gene3D" id="3.40.50.2300">
    <property type="match status" value="1"/>
</dbReference>
<dbReference type="CDD" id="cd00615">
    <property type="entry name" value="Orn_deC_like"/>
    <property type="match status" value="1"/>
</dbReference>
<evidence type="ECO:0000259" key="7">
    <source>
        <dbReference type="Pfam" id="PF01276"/>
    </source>
</evidence>
<dbReference type="InterPro" id="IPR015422">
    <property type="entry name" value="PyrdxlP-dep_Trfase_small"/>
</dbReference>
<dbReference type="GO" id="GO:0008792">
    <property type="term" value="F:arginine decarboxylase activity"/>
    <property type="evidence" value="ECO:0007669"/>
    <property type="project" value="TreeGrafter"/>
</dbReference>
<dbReference type="Pfam" id="PF01276">
    <property type="entry name" value="OKR_DC_1"/>
    <property type="match status" value="1"/>
</dbReference>
<feature type="domain" description="Orn/Lys/Arg decarboxylases family 1 pyridoxal-P attachment site" evidence="7">
    <location>
        <begin position="175"/>
        <end position="629"/>
    </location>
</feature>
<dbReference type="GO" id="GO:0030170">
    <property type="term" value="F:pyridoxal phosphate binding"/>
    <property type="evidence" value="ECO:0007669"/>
    <property type="project" value="TreeGrafter"/>
</dbReference>
<evidence type="ECO:0000256" key="3">
    <source>
        <dbReference type="ARBA" id="ARBA00022793"/>
    </source>
</evidence>
<keyword evidence="11" id="KW-1185">Reference proteome</keyword>
<dbReference type="Gene3D" id="3.90.100.10">
    <property type="entry name" value="Orn/Lys/Arg decarboxylase, C-terminal domain"/>
    <property type="match status" value="1"/>
</dbReference>
<keyword evidence="3" id="KW-0210">Decarboxylase</keyword>
<dbReference type="Pfam" id="PF03709">
    <property type="entry name" value="OKR_DC_1_N"/>
    <property type="match status" value="1"/>
</dbReference>
<dbReference type="STRING" id="500637.PROVRUST_07669"/>
<evidence type="ECO:0000313" key="10">
    <source>
        <dbReference type="EMBL" id="EFB71128.1"/>
    </source>
</evidence>
<dbReference type="SUPFAM" id="SSF53383">
    <property type="entry name" value="PLP-dependent transferases"/>
    <property type="match status" value="1"/>
</dbReference>
<dbReference type="PIRSF" id="PIRSF009393">
    <property type="entry name" value="Orn_decarb"/>
    <property type="match status" value="1"/>
</dbReference>
<keyword evidence="5" id="KW-0456">Lyase</keyword>
<reference evidence="10" key="1">
    <citation type="submission" date="2009-12" db="EMBL/GenBank/DDBJ databases">
        <authorList>
            <person name="Weinstock G."/>
            <person name="Sodergren E."/>
            <person name="Clifton S."/>
            <person name="Fulton L."/>
            <person name="Fulton B."/>
            <person name="Courtney L."/>
            <person name="Fronick C."/>
            <person name="Harrison M."/>
            <person name="Strong C."/>
            <person name="Farmer C."/>
            <person name="Delahaunty K."/>
            <person name="Markovic C."/>
            <person name="Hall O."/>
            <person name="Minx P."/>
            <person name="Tomlinson C."/>
            <person name="Mitreva M."/>
            <person name="Nelson J."/>
            <person name="Hou S."/>
            <person name="Wollam A."/>
            <person name="Pepin K.H."/>
            <person name="Johnson M."/>
            <person name="Bhonagiri V."/>
            <person name="Nash W.E."/>
            <person name="Warren W."/>
            <person name="Chinwalla A."/>
            <person name="Mardis E.R."/>
            <person name="Wilson R.K."/>
        </authorList>
    </citation>
    <scope>NUCLEOTIDE SEQUENCE [LARGE SCALE GENOMIC DNA]</scope>
    <source>
        <strain evidence="10">DSM 4541</strain>
    </source>
</reference>
<evidence type="ECO:0000256" key="4">
    <source>
        <dbReference type="ARBA" id="ARBA00022898"/>
    </source>
</evidence>
<dbReference type="EMBL" id="ABXV02000042">
    <property type="protein sequence ID" value="EFB71128.1"/>
    <property type="molecule type" value="Genomic_DNA"/>
</dbReference>
<accession>D1P605</accession>
<dbReference type="eggNOG" id="COG1982">
    <property type="taxonomic scope" value="Bacteria"/>
</dbReference>
<dbReference type="InterPro" id="IPR000310">
    <property type="entry name" value="Orn/Lys/Arg_deCO2ase_major_dom"/>
</dbReference>
<gene>
    <name evidence="10" type="ORF">PROVRUST_07669</name>
</gene>
<evidence type="ECO:0000259" key="9">
    <source>
        <dbReference type="Pfam" id="PF03711"/>
    </source>
</evidence>
<protein>
    <submittedName>
        <fullName evidence="10">Orn/Lys/Arg decarboxylase, major domain protein</fullName>
    </submittedName>
</protein>
<dbReference type="Pfam" id="PF03711">
    <property type="entry name" value="OKR_DC_1_C"/>
    <property type="match status" value="1"/>
</dbReference>
<name>D1P605_9GAMM</name>
<dbReference type="GO" id="GO:0006527">
    <property type="term" value="P:L-arginine catabolic process"/>
    <property type="evidence" value="ECO:0007669"/>
    <property type="project" value="TreeGrafter"/>
</dbReference>
<evidence type="ECO:0000256" key="6">
    <source>
        <dbReference type="PIRSR" id="PIRSR009393-1"/>
    </source>
</evidence>
<dbReference type="InterPro" id="IPR011193">
    <property type="entry name" value="Orn/lys/arg_de-COase"/>
</dbReference>
<dbReference type="SUPFAM" id="SSF55904">
    <property type="entry name" value="Ornithine decarboxylase C-terminal domain"/>
    <property type="match status" value="1"/>
</dbReference>
<feature type="modified residue" description="N6-(pyridoxal phosphate)lysine" evidence="6">
    <location>
        <position position="420"/>
    </location>
</feature>
<dbReference type="InterPro" id="IPR008286">
    <property type="entry name" value="Prn/Lys/Arg_de-COase_C"/>
</dbReference>
<evidence type="ECO:0000256" key="1">
    <source>
        <dbReference type="ARBA" id="ARBA00001933"/>
    </source>
</evidence>
<dbReference type="PANTHER" id="PTHR45229:SF3">
    <property type="entry name" value="BIODEGRADATIVE ARGININE DECARBOXYLASE"/>
    <property type="match status" value="1"/>
</dbReference>
<comment type="cofactor">
    <cofactor evidence="1">
        <name>pyridoxal 5'-phosphate</name>
        <dbReference type="ChEBI" id="CHEBI:597326"/>
    </cofactor>
</comment>
<comment type="similarity">
    <text evidence="2">Belongs to the Orn/Lys/Arg decarboxylase class-I family.</text>
</comment>
<sequence length="822" mass="92920">MIYFPTSFIKEWVSIYDCQFFAVNNKIKWRYILKFNHNILFVSSSYLKEDHPAKQALERLKAAVIERDFKVFIADKIQDGIRLIQENPKYSAVAIYWDDNDPNMAKNCVQVVAVLRKRNPTTPLLLVSEENITDNVPLDVLKEVSEYIYLYSETPPFTANRIYTLVHRYAENLLPPYFKTLKDFTEDGDYYWDCPGHMGGMAYLKHPVGIEFINFFGENMMRADIGVATAEMGDYLIHAGPSKKSEEIAAELFGADWTFYGVSGSSGSNRIVAQGAVAADEIVIVDRNCHKSLNHGLTLSQARPVYLKPTRNGYGLIGPIPNERLKKASIDKLIAQSPLSQGAATSEATYAVVTNCTYDGFCYNVNDVVKYLGESAPRIHFDEAWYAYARFHPLYKNRFAMGVEDTPNRPTIFAVQSTHKMLPSLSMASMIHVKKSERAPLNFDDFNDSFMMHGTTSPYYPIIASIDVAVSMMQGQSGTSLVQESIEEAIAFRKAVVSVKRQLKEQEGESAWFFDVLQPTEVKNQETGQKYSFEDAPIELLSQDPNCWGLRAGDKWHGFTDEDLADTNSMLDPVKVTITCPGISPDGKYQDRGIPGYIITKFLDDRRIEIARTGDYTILILFSVGITKGKWGTLLESLLSFKKLYDNGTLAIDAIPSLKNHSSNYDKLTLKQLCQEMHEKMCDLDLMKHINDAVNTDPEPVLTPADAYQKVVRYKSEHIRLDDFSGRIAASMLVPYPPGIPVLMPGERLPKGNQGIIGYLRALQEFDKHYPGFEHEVQGINVDDNGDFWVRAIIEDDRKAVEVPKHITFKRHVTSTIKKGRQ</sequence>
<feature type="domain" description="Orn/Lys/Arg decarboxylase N-terminal" evidence="8">
    <location>
        <begin position="55"/>
        <end position="169"/>
    </location>
</feature>
<organism evidence="10 11">
    <name type="scientific">Providencia rustigianii DSM 4541</name>
    <dbReference type="NCBI Taxonomy" id="500637"/>
    <lineage>
        <taxon>Bacteria</taxon>
        <taxon>Pseudomonadati</taxon>
        <taxon>Pseudomonadota</taxon>
        <taxon>Gammaproteobacteria</taxon>
        <taxon>Enterobacterales</taxon>
        <taxon>Morganellaceae</taxon>
        <taxon>Providencia</taxon>
    </lineage>
</organism>
<comment type="caution">
    <text evidence="10">The sequence shown here is derived from an EMBL/GenBank/DDBJ whole genome shotgun (WGS) entry which is preliminary data.</text>
</comment>
<dbReference type="Proteomes" id="UP000005512">
    <property type="component" value="Unassembled WGS sequence"/>
</dbReference>
<keyword evidence="4 6" id="KW-0663">Pyridoxal phosphate</keyword>
<proteinExistence type="inferred from homology"/>
<evidence type="ECO:0000313" key="11">
    <source>
        <dbReference type="Proteomes" id="UP000005512"/>
    </source>
</evidence>
<dbReference type="InterPro" id="IPR015424">
    <property type="entry name" value="PyrdxlP-dep_Trfase"/>
</dbReference>
<evidence type="ECO:0000259" key="8">
    <source>
        <dbReference type="Pfam" id="PF03709"/>
    </source>
</evidence>
<dbReference type="InterPro" id="IPR036633">
    <property type="entry name" value="Prn/Lys/Arg_de-COase_C_sf"/>
</dbReference>
<dbReference type="InterPro" id="IPR015421">
    <property type="entry name" value="PyrdxlP-dep_Trfase_major"/>
</dbReference>
<evidence type="ECO:0000256" key="2">
    <source>
        <dbReference type="ARBA" id="ARBA00010671"/>
    </source>
</evidence>
<evidence type="ECO:0000256" key="5">
    <source>
        <dbReference type="ARBA" id="ARBA00023239"/>
    </source>
</evidence>
<dbReference type="GO" id="GO:0005829">
    <property type="term" value="C:cytosol"/>
    <property type="evidence" value="ECO:0007669"/>
    <property type="project" value="TreeGrafter"/>
</dbReference>
<dbReference type="Gene3D" id="3.40.640.10">
    <property type="entry name" value="Type I PLP-dependent aspartate aminotransferase-like (Major domain)"/>
    <property type="match status" value="1"/>
</dbReference>
<dbReference type="AlphaFoldDB" id="D1P605"/>
<dbReference type="InterPro" id="IPR005308">
    <property type="entry name" value="OKR_de-COase_N"/>
</dbReference>